<feature type="domain" description="Alpha-amylase C-terminal" evidence="10">
    <location>
        <begin position="403"/>
        <end position="490"/>
    </location>
</feature>
<dbReference type="SUPFAM" id="SSF51011">
    <property type="entry name" value="Glycosyl hydrolase domain"/>
    <property type="match status" value="1"/>
</dbReference>
<accession>A0A6J6J1K7</accession>
<evidence type="ECO:0000256" key="4">
    <source>
        <dbReference type="ARBA" id="ARBA00012595"/>
    </source>
</evidence>
<feature type="domain" description="Glycosyl hydrolase family 13 catalytic" evidence="11">
    <location>
        <begin position="41"/>
        <end position="394"/>
    </location>
</feature>
<protein>
    <recommendedName>
        <fullName evidence="4">alpha-amylase</fullName>
        <ecNumber evidence="4">3.2.1.1</ecNumber>
    </recommendedName>
</protein>
<dbReference type="EC" id="3.2.1.1" evidence="4"/>
<proteinExistence type="inferred from homology"/>
<dbReference type="SMART" id="SM00632">
    <property type="entry name" value="Aamy_C"/>
    <property type="match status" value="1"/>
</dbReference>
<dbReference type="AlphaFoldDB" id="A0A6J6J1K7"/>
<dbReference type="EMBL" id="CAEZVN010000036">
    <property type="protein sequence ID" value="CAB4630927.1"/>
    <property type="molecule type" value="Genomic_DNA"/>
</dbReference>
<dbReference type="InterPro" id="IPR013780">
    <property type="entry name" value="Glyco_hydro_b"/>
</dbReference>
<dbReference type="Gene3D" id="2.60.40.1180">
    <property type="entry name" value="Golgi alpha-mannosidase II"/>
    <property type="match status" value="1"/>
</dbReference>
<organism evidence="12">
    <name type="scientific">freshwater metagenome</name>
    <dbReference type="NCBI Taxonomy" id="449393"/>
    <lineage>
        <taxon>unclassified sequences</taxon>
        <taxon>metagenomes</taxon>
        <taxon>ecological metagenomes</taxon>
    </lineage>
</organism>
<comment type="cofactor">
    <cofactor evidence="2">
        <name>Ca(2+)</name>
        <dbReference type="ChEBI" id="CHEBI:29108"/>
    </cofactor>
</comment>
<name>A0A6J6J1K7_9ZZZZ</name>
<dbReference type="InterPro" id="IPR006047">
    <property type="entry name" value="GH13_cat_dom"/>
</dbReference>
<evidence type="ECO:0000259" key="11">
    <source>
        <dbReference type="SMART" id="SM00642"/>
    </source>
</evidence>
<evidence type="ECO:0000256" key="5">
    <source>
        <dbReference type="ARBA" id="ARBA00022723"/>
    </source>
</evidence>
<dbReference type="InterPro" id="IPR017853">
    <property type="entry name" value="GH"/>
</dbReference>
<keyword evidence="8" id="KW-0119">Carbohydrate metabolism</keyword>
<evidence type="ECO:0000256" key="2">
    <source>
        <dbReference type="ARBA" id="ARBA00001913"/>
    </source>
</evidence>
<dbReference type="GO" id="GO:0004556">
    <property type="term" value="F:alpha-amylase activity"/>
    <property type="evidence" value="ECO:0007669"/>
    <property type="project" value="UniProtKB-EC"/>
</dbReference>
<evidence type="ECO:0000256" key="6">
    <source>
        <dbReference type="ARBA" id="ARBA00022801"/>
    </source>
</evidence>
<keyword evidence="5" id="KW-0479">Metal-binding</keyword>
<sequence length="492" mass="52645">MVTKRSAALILKSLAFAAVAALLPTGMASASDPSQVVTKQSVGVQMFEWTWNSLAKECTTNLGPAGYDWVEVSPPQEHIVGTEWWIHYQPTSYKIESKLGTRAEFSSMVETCGKAGVAIIVDAVINHMAASATDGWAGTKHGKYDYPGLYNYDDFHHCNSSTGEITDWNDLTEIQECELLGLSDLNTSRASVQAKIVAYLKDLLSLGVKGFRVDAAKHIAVDDLKQIVDAMPSDTSFLFEVYDGPAMPSLYREFGNTFGFKWARLVPGMFEDAGVLAGEASPAVLELLEPADGTIAMVTNHDTERDKSTLSYKDKVKFELANMFMLSIPYGKPMIYSGYAFADRDAGPKLQGNGKTADAACPATASAATVGKVAHGNFVCSHRWAGITGMIQWRDTVGAAAPAAYYVKGNAYGFSRGTLGFVLFNTGPTKFTGSVKTKLPAGNYCNVAVTGKQAAKVACAASARVVVAKDGIAKLNLPAWSAVAISKASKLK</sequence>
<comment type="similarity">
    <text evidence="3">Belongs to the glycosyl hydrolase 13 family.</text>
</comment>
<comment type="catalytic activity">
    <reaction evidence="1">
        <text>Endohydrolysis of (1-&gt;4)-alpha-D-glucosidic linkages in polysaccharides containing three or more (1-&gt;4)-alpha-linked D-glucose units.</text>
        <dbReference type="EC" id="3.2.1.1"/>
    </reaction>
</comment>
<evidence type="ECO:0000256" key="7">
    <source>
        <dbReference type="ARBA" id="ARBA00022837"/>
    </source>
</evidence>
<reference evidence="12" key="1">
    <citation type="submission" date="2020-05" db="EMBL/GenBank/DDBJ databases">
        <authorList>
            <person name="Chiriac C."/>
            <person name="Salcher M."/>
            <person name="Ghai R."/>
            <person name="Kavagutti S V."/>
        </authorList>
    </citation>
    <scope>NUCLEOTIDE SEQUENCE</scope>
</reference>
<keyword evidence="9" id="KW-0326">Glycosidase</keyword>
<evidence type="ECO:0000256" key="3">
    <source>
        <dbReference type="ARBA" id="ARBA00008061"/>
    </source>
</evidence>
<dbReference type="SMART" id="SM00642">
    <property type="entry name" value="Aamy"/>
    <property type="match status" value="1"/>
</dbReference>
<evidence type="ECO:0000256" key="8">
    <source>
        <dbReference type="ARBA" id="ARBA00023277"/>
    </source>
</evidence>
<dbReference type="Gene3D" id="3.20.20.80">
    <property type="entry name" value="Glycosidases"/>
    <property type="match status" value="1"/>
</dbReference>
<gene>
    <name evidence="12" type="ORF">UFOPK2001_00513</name>
</gene>
<dbReference type="PRINTS" id="PR00110">
    <property type="entry name" value="ALPHAAMYLASE"/>
</dbReference>
<dbReference type="InterPro" id="IPR031319">
    <property type="entry name" value="A-amylase_C"/>
</dbReference>
<keyword evidence="6" id="KW-0378">Hydrolase</keyword>
<keyword evidence="7" id="KW-0106">Calcium</keyword>
<dbReference type="PANTHER" id="PTHR43447">
    <property type="entry name" value="ALPHA-AMYLASE"/>
    <property type="match status" value="1"/>
</dbReference>
<evidence type="ECO:0000256" key="1">
    <source>
        <dbReference type="ARBA" id="ARBA00000548"/>
    </source>
</evidence>
<dbReference type="Pfam" id="PF00128">
    <property type="entry name" value="Alpha-amylase"/>
    <property type="match status" value="1"/>
</dbReference>
<dbReference type="GO" id="GO:0046872">
    <property type="term" value="F:metal ion binding"/>
    <property type="evidence" value="ECO:0007669"/>
    <property type="project" value="UniProtKB-KW"/>
</dbReference>
<dbReference type="InterPro" id="IPR006046">
    <property type="entry name" value="Alpha_amylase"/>
</dbReference>
<evidence type="ECO:0000313" key="12">
    <source>
        <dbReference type="EMBL" id="CAB4630927.1"/>
    </source>
</evidence>
<dbReference type="Pfam" id="PF02806">
    <property type="entry name" value="Alpha-amylase_C"/>
    <property type="match status" value="1"/>
</dbReference>
<dbReference type="SUPFAM" id="SSF51445">
    <property type="entry name" value="(Trans)glycosidases"/>
    <property type="match status" value="1"/>
</dbReference>
<dbReference type="InterPro" id="IPR006048">
    <property type="entry name" value="A-amylase/branching_C"/>
</dbReference>
<evidence type="ECO:0000259" key="10">
    <source>
        <dbReference type="SMART" id="SM00632"/>
    </source>
</evidence>
<evidence type="ECO:0000256" key="9">
    <source>
        <dbReference type="ARBA" id="ARBA00023295"/>
    </source>
</evidence>
<dbReference type="GO" id="GO:0005975">
    <property type="term" value="P:carbohydrate metabolic process"/>
    <property type="evidence" value="ECO:0007669"/>
    <property type="project" value="InterPro"/>
</dbReference>